<evidence type="ECO:0000313" key="2">
    <source>
        <dbReference type="Proteomes" id="UP001497700"/>
    </source>
</evidence>
<sequence length="402" mass="43080">MAEVDSIIPGHYVVTFKPQISSETAGQHITRTHDIVLQRATQIPGSTFHGVNHRYDFSGFAGYSGSFDDVTVGELRISSEVAIVEPDRLFYTLKDTLHTQENVPSWGLSRICRDKAVGGATTYVYPSANGQNTHAYVIDTGIYIEHDEFNNDNVRRARWGTTIVSKGAKDQDFEGHGTHVAGTIAGQQCGVAKKAEVIAVKVFKDLTDQERRDGKHTSASNSDIIKAVEWSVKDAGSKIRRSVINMSLRSGKSEALNKAIRSAVSAGMAVVVASGNDGKDAINYSPASAFEAITVGATDRDDKNYVNSNYGKCVDVLAPGVDIKSAGIGGVSELVVMTGTSMAAPHVTGVVCCIFTSDPDDPTQSPATAIQTVKKVAGRDEITLANQKDTLNLMLNNGFHVK</sequence>
<organism evidence="1 2">
    <name type="scientific">Hypoxylon rubiginosum</name>
    <dbReference type="NCBI Taxonomy" id="110542"/>
    <lineage>
        <taxon>Eukaryota</taxon>
        <taxon>Fungi</taxon>
        <taxon>Dikarya</taxon>
        <taxon>Ascomycota</taxon>
        <taxon>Pezizomycotina</taxon>
        <taxon>Sordariomycetes</taxon>
        <taxon>Xylariomycetidae</taxon>
        <taxon>Xylariales</taxon>
        <taxon>Hypoxylaceae</taxon>
        <taxon>Hypoxylon</taxon>
    </lineage>
</organism>
<name>A0ACB9Z4A2_9PEZI</name>
<dbReference type="Proteomes" id="UP001497700">
    <property type="component" value="Unassembled WGS sequence"/>
</dbReference>
<accession>A0ACB9Z4A2</accession>
<evidence type="ECO:0000313" key="1">
    <source>
        <dbReference type="EMBL" id="KAI4866438.1"/>
    </source>
</evidence>
<comment type="caution">
    <text evidence="1">The sequence shown here is derived from an EMBL/GenBank/DDBJ whole genome shotgun (WGS) entry which is preliminary data.</text>
</comment>
<protein>
    <submittedName>
        <fullName evidence="1">Serine protease</fullName>
    </submittedName>
</protein>
<keyword evidence="1" id="KW-0645">Protease</keyword>
<proteinExistence type="predicted"/>
<gene>
    <name evidence="1" type="ORF">F4820DRAFT_416582</name>
</gene>
<dbReference type="EMBL" id="MU393458">
    <property type="protein sequence ID" value="KAI4866438.1"/>
    <property type="molecule type" value="Genomic_DNA"/>
</dbReference>
<keyword evidence="1" id="KW-0378">Hydrolase</keyword>
<reference evidence="1 2" key="1">
    <citation type="journal article" date="2022" name="New Phytol.">
        <title>Ecological generalism drives hyperdiversity of secondary metabolite gene clusters in xylarialean endophytes.</title>
        <authorList>
            <person name="Franco M.E.E."/>
            <person name="Wisecaver J.H."/>
            <person name="Arnold A.E."/>
            <person name="Ju Y.M."/>
            <person name="Slot J.C."/>
            <person name="Ahrendt S."/>
            <person name="Moore L.P."/>
            <person name="Eastman K.E."/>
            <person name="Scott K."/>
            <person name="Konkel Z."/>
            <person name="Mondo S.J."/>
            <person name="Kuo A."/>
            <person name="Hayes R.D."/>
            <person name="Haridas S."/>
            <person name="Andreopoulos B."/>
            <person name="Riley R."/>
            <person name="LaButti K."/>
            <person name="Pangilinan J."/>
            <person name="Lipzen A."/>
            <person name="Amirebrahimi M."/>
            <person name="Yan J."/>
            <person name="Adam C."/>
            <person name="Keymanesh K."/>
            <person name="Ng V."/>
            <person name="Louie K."/>
            <person name="Northen T."/>
            <person name="Drula E."/>
            <person name="Henrissat B."/>
            <person name="Hsieh H.M."/>
            <person name="Youens-Clark K."/>
            <person name="Lutzoni F."/>
            <person name="Miadlikowska J."/>
            <person name="Eastwood D.C."/>
            <person name="Hamelin R.C."/>
            <person name="Grigoriev I.V."/>
            <person name="U'Ren J.M."/>
        </authorList>
    </citation>
    <scope>NUCLEOTIDE SEQUENCE [LARGE SCALE GENOMIC DNA]</scope>
    <source>
        <strain evidence="1 2">CBS 119005</strain>
    </source>
</reference>
<keyword evidence="2" id="KW-1185">Reference proteome</keyword>